<proteinExistence type="predicted"/>
<evidence type="ECO:0000313" key="2">
    <source>
        <dbReference type="EMBL" id="KAG7428593.1"/>
    </source>
</evidence>
<sequence length="66" mass="6939">MKHTHAIVAVPGHGRMYQSARASRSALAATAQGSKMNLSLLERQGLEGETDNSFERKGSGEAIGAV</sequence>
<evidence type="ECO:0000313" key="3">
    <source>
        <dbReference type="Proteomes" id="UP000693942"/>
    </source>
</evidence>
<evidence type="ECO:0000256" key="1">
    <source>
        <dbReference type="SAM" id="MobiDB-lite"/>
    </source>
</evidence>
<dbReference type="Proteomes" id="UP000693942">
    <property type="component" value="Unassembled WGS sequence"/>
</dbReference>
<organism evidence="2 3">
    <name type="scientific">Fusarium oxysporum f. sp. raphani</name>
    <dbReference type="NCBI Taxonomy" id="96318"/>
    <lineage>
        <taxon>Eukaryota</taxon>
        <taxon>Fungi</taxon>
        <taxon>Dikarya</taxon>
        <taxon>Ascomycota</taxon>
        <taxon>Pezizomycotina</taxon>
        <taxon>Sordariomycetes</taxon>
        <taxon>Hypocreomycetidae</taxon>
        <taxon>Hypocreales</taxon>
        <taxon>Nectriaceae</taxon>
        <taxon>Fusarium</taxon>
        <taxon>Fusarium oxysporum species complex</taxon>
    </lineage>
</organism>
<feature type="region of interest" description="Disordered" evidence="1">
    <location>
        <begin position="43"/>
        <end position="66"/>
    </location>
</feature>
<name>A0A8J5Q1P9_FUSOX</name>
<accession>A0A8J5Q1P9</accession>
<dbReference type="AlphaFoldDB" id="A0A8J5Q1P9"/>
<comment type="caution">
    <text evidence="2">The sequence shown here is derived from an EMBL/GenBank/DDBJ whole genome shotgun (WGS) entry which is preliminary data.</text>
</comment>
<gene>
    <name evidence="2" type="ORF">Forpi1262_v010826</name>
</gene>
<dbReference type="EMBL" id="JAELUR010000008">
    <property type="protein sequence ID" value="KAG7428593.1"/>
    <property type="molecule type" value="Genomic_DNA"/>
</dbReference>
<protein>
    <submittedName>
        <fullName evidence="2">Uncharacterized protein</fullName>
    </submittedName>
</protein>
<reference evidence="2" key="1">
    <citation type="submission" date="2021-04" db="EMBL/GenBank/DDBJ databases">
        <title>First draft genome resource for Brassicaceae pathogens Fusarium oxysporum f. sp. raphani and Fusarium oxysporum f. sp. rapae.</title>
        <authorList>
            <person name="Asai S."/>
        </authorList>
    </citation>
    <scope>NUCLEOTIDE SEQUENCE</scope>
    <source>
        <strain evidence="2">Tf1262</strain>
    </source>
</reference>